<name>A0AA42BPA2_9BACI</name>
<protein>
    <submittedName>
        <fullName evidence="1">M20/M25/M40 family metallo-hydrolase</fullName>
    </submittedName>
</protein>
<dbReference type="Proteomes" id="UP001156102">
    <property type="component" value="Unassembled WGS sequence"/>
</dbReference>
<dbReference type="GO" id="GO:0016787">
    <property type="term" value="F:hydrolase activity"/>
    <property type="evidence" value="ECO:0007669"/>
    <property type="project" value="InterPro"/>
</dbReference>
<dbReference type="RefSeq" id="WP_254758451.1">
    <property type="nucleotide sequence ID" value="NZ_JANCLT010000003.1"/>
</dbReference>
<dbReference type="InterPro" id="IPR050072">
    <property type="entry name" value="Peptidase_M20A"/>
</dbReference>
<dbReference type="PIRSF" id="PIRSF010386">
    <property type="entry name" value="RocB"/>
    <property type="match status" value="1"/>
</dbReference>
<evidence type="ECO:0000313" key="1">
    <source>
        <dbReference type="EMBL" id="MCP8968547.1"/>
    </source>
</evidence>
<sequence length="542" mass="60937">MQILEMKWQTKEGFLKLLCDLVGFGSITGTPAEVGVAHFIVEQLQTLSYFQEHPEQVRTHLTKDGRLIVTALVKNAAEKQETAVLLSHFDVVAIEDYGRWRHLAFQPEELTKAFQAQKHLLPQDVQRDMETGEWLFGRGTMDMKCGLAAQMAMLERAAAGVFEGNVLLLAVCDEEVNSAGMLAAAPVLLELAEEHQLKYQVCLDSEPHFPRYPGDETNYIYSGSIGKVLPGFFCYGKEAHVGEPLAGLNANLMASYVTCELELNTAYCETVRGEVMQPPTSLQQYDLKKGYSVQTPHKAAVLFNLFVMEKPMEEIVRQLKGSAEAAARSIEETYRRQAQRFAKLQHSDPKELQVKVWTLQELLDYAVQTYGAEAVARLQDIRPEKGEDERDVAVRFVDELASLCNEQAPMIVLFFAPPYYPSVSSEELPHIRRTADHIMQYAWERHGVALQRMLYMPGLSDMSYTSLQQPLSSLEQLTGNMPLWGSVYSLPLEELAKLNVPVINVGPIGRDAHKWTERLDVAYATGPLLSLLEETIRTVLQP</sequence>
<keyword evidence="2" id="KW-1185">Reference proteome</keyword>
<comment type="caution">
    <text evidence="1">The sequence shown here is derived from an EMBL/GenBank/DDBJ whole genome shotgun (WGS) entry which is preliminary data.</text>
</comment>
<dbReference type="Gene3D" id="3.40.630.10">
    <property type="entry name" value="Zn peptidases"/>
    <property type="match status" value="1"/>
</dbReference>
<dbReference type="InterPro" id="IPR012166">
    <property type="entry name" value="Uncharacterised_RocB"/>
</dbReference>
<dbReference type="InterPro" id="IPR002933">
    <property type="entry name" value="Peptidase_M20"/>
</dbReference>
<dbReference type="Pfam" id="PF01546">
    <property type="entry name" value="Peptidase_M20"/>
    <property type="match status" value="1"/>
</dbReference>
<dbReference type="PANTHER" id="PTHR43808">
    <property type="entry name" value="ACETYLORNITHINE DEACETYLASE"/>
    <property type="match status" value="1"/>
</dbReference>
<dbReference type="AlphaFoldDB" id="A0AA42BPA2"/>
<evidence type="ECO:0000313" key="2">
    <source>
        <dbReference type="Proteomes" id="UP001156102"/>
    </source>
</evidence>
<gene>
    <name evidence="1" type="ORF">NK662_08335</name>
</gene>
<dbReference type="PANTHER" id="PTHR43808:SF27">
    <property type="entry name" value="PROTEIN ROCB"/>
    <property type="match status" value="1"/>
</dbReference>
<proteinExistence type="predicted"/>
<accession>A0AA42BPA2</accession>
<organism evidence="1 2">
    <name type="scientific">Ectobacillus ponti</name>
    <dbReference type="NCBI Taxonomy" id="2961894"/>
    <lineage>
        <taxon>Bacteria</taxon>
        <taxon>Bacillati</taxon>
        <taxon>Bacillota</taxon>
        <taxon>Bacilli</taxon>
        <taxon>Bacillales</taxon>
        <taxon>Bacillaceae</taxon>
        <taxon>Ectobacillus</taxon>
    </lineage>
</organism>
<dbReference type="EMBL" id="JANCLT010000003">
    <property type="protein sequence ID" value="MCP8968547.1"/>
    <property type="molecule type" value="Genomic_DNA"/>
</dbReference>
<dbReference type="SUPFAM" id="SSF53187">
    <property type="entry name" value="Zn-dependent exopeptidases"/>
    <property type="match status" value="1"/>
</dbReference>
<reference evidence="1" key="1">
    <citation type="submission" date="2022-07" db="EMBL/GenBank/DDBJ databases">
        <authorList>
            <person name="Li W.-J."/>
            <person name="Deng Q.-Q."/>
        </authorList>
    </citation>
    <scope>NUCLEOTIDE SEQUENCE</scope>
    <source>
        <strain evidence="1">SYSU M60031</strain>
    </source>
</reference>